<protein>
    <recommendedName>
        <fullName evidence="3">Shavenoid isoform B-like N-terminal domain-containing protein</fullName>
    </recommendedName>
</protein>
<feature type="compositionally biased region" description="Polar residues" evidence="1">
    <location>
        <begin position="608"/>
        <end position="640"/>
    </location>
</feature>
<proteinExistence type="predicted"/>
<feature type="region of interest" description="Disordered" evidence="1">
    <location>
        <begin position="592"/>
        <end position="640"/>
    </location>
</feature>
<dbReference type="STRING" id="6248.A0A0K0EPC6"/>
<sequence length="709" mass="80600">MTKIFIFKYLRTFFLILNFFIIIFSNPINNQLNSTTFNQFQNDGTQNFTWTSLHRTIGSPDIIYLPRNENDCSKISQILSKINETYDNVSSCQCPLNAPIFNPEISKCINRLENDCDNEIIFNISNDVDSKYLPVFNLPKKGNEMVGSKNIKWDGNKIFTSNNNIFCEIITIKTLDSTINWKLIDKNIFKIVNDKNNIKFIWNGLPKDARMIEGSIIKLKLNCLNNTKNDFCMAFRIQGYQFSGILDLDIENFNSLRLTVIIIIILIIALILVIFISVILWLICWKIKKTKIISTFQLQFLQHIKQEKERTAADVAKYRAALAAAQHNDINGRSHCYNTFDDKNNDLSLLYKNDNTQLMLNNQSQLTQQKRKLYFSTEFFEPHMMANPPEIAEHFLIELRKMIENAKKRIKAQKHVPSLFSIPEEPLDLEDELQEIITNIKEDVISSSNTNSPKSTKSTDSGRESMKDSSSSNDSPTTSPVLKKKETTNGNVTKYSELPSIENEIKKIKKIVKPSLSNSKNVANLIGTFEQKKEDTSKKKLNEKVITNNNNINNNSNEKINTLSAKAVSKIPKPSDKSIAVSPKLSQRKLIPMESVTIENDTPKNVADTPSTTLGKSKSFNNGNDKSNQQSSKIPGLFLTNSPVKCRHNSYSIISTGSEAMRKKSLPRKSKKPSVICRENLREQSSRETANIVQTATKINSNGVIETNM</sequence>
<dbReference type="PANTHER" id="PTHR39387">
    <property type="entry name" value="SHAVENOID, ISOFORM B"/>
    <property type="match status" value="1"/>
</dbReference>
<feature type="compositionally biased region" description="Low complexity" evidence="1">
    <location>
        <begin position="468"/>
        <end position="480"/>
    </location>
</feature>
<feature type="region of interest" description="Disordered" evidence="1">
    <location>
        <begin position="444"/>
        <end position="490"/>
    </location>
</feature>
<keyword evidence="2" id="KW-0812">Transmembrane</keyword>
<evidence type="ECO:0000313" key="4">
    <source>
        <dbReference type="Proteomes" id="UP000035681"/>
    </source>
</evidence>
<evidence type="ECO:0000259" key="3">
    <source>
        <dbReference type="Pfam" id="PF23328"/>
    </source>
</evidence>
<evidence type="ECO:0000256" key="2">
    <source>
        <dbReference type="SAM" id="Phobius"/>
    </source>
</evidence>
<dbReference type="PANTHER" id="PTHR39387:SF1">
    <property type="entry name" value="SHAVENOID, ISOFORM B"/>
    <property type="match status" value="1"/>
</dbReference>
<keyword evidence="4" id="KW-1185">Reference proteome</keyword>
<keyword evidence="2" id="KW-1133">Transmembrane helix</keyword>
<organism evidence="5">
    <name type="scientific">Strongyloides stercoralis</name>
    <name type="common">Threadworm</name>
    <dbReference type="NCBI Taxonomy" id="6248"/>
    <lineage>
        <taxon>Eukaryota</taxon>
        <taxon>Metazoa</taxon>
        <taxon>Ecdysozoa</taxon>
        <taxon>Nematoda</taxon>
        <taxon>Chromadorea</taxon>
        <taxon>Rhabditida</taxon>
        <taxon>Tylenchina</taxon>
        <taxon>Panagrolaimomorpha</taxon>
        <taxon>Strongyloidoidea</taxon>
        <taxon>Strongyloididae</taxon>
        <taxon>Strongyloides</taxon>
    </lineage>
</organism>
<dbReference type="WBParaSite" id="TCONS_00015547.p1">
    <property type="protein sequence ID" value="TCONS_00015547.p1"/>
    <property type="gene ID" value="XLOC_010015"/>
</dbReference>
<name>A0A0K0EPC6_STRER</name>
<accession>A0A0K0EPC6</accession>
<feature type="compositionally biased region" description="Low complexity" evidence="1">
    <location>
        <begin position="446"/>
        <end position="459"/>
    </location>
</feature>
<dbReference type="WBParaSite" id="SSTP_0001131000.1">
    <property type="protein sequence ID" value="SSTP_0001131000.1"/>
    <property type="gene ID" value="SSTP_0001131000"/>
</dbReference>
<feature type="domain" description="Shavenoid isoform B-like N-terminal" evidence="3">
    <location>
        <begin position="50"/>
        <end position="112"/>
    </location>
</feature>
<dbReference type="GO" id="GO:0005938">
    <property type="term" value="C:cell cortex"/>
    <property type="evidence" value="ECO:0007669"/>
    <property type="project" value="TreeGrafter"/>
</dbReference>
<feature type="transmembrane region" description="Helical" evidence="2">
    <location>
        <begin position="258"/>
        <end position="283"/>
    </location>
</feature>
<reference evidence="5" key="1">
    <citation type="submission" date="2015-08" db="UniProtKB">
        <authorList>
            <consortium name="WormBaseParasite"/>
        </authorList>
    </citation>
    <scope>IDENTIFICATION</scope>
</reference>
<dbReference type="InterPro" id="IPR057507">
    <property type="entry name" value="Sha_B-like_N"/>
</dbReference>
<dbReference type="Pfam" id="PF23328">
    <property type="entry name" value="Sha_B_N"/>
    <property type="match status" value="1"/>
</dbReference>
<evidence type="ECO:0000313" key="5">
    <source>
        <dbReference type="WBParaSite" id="SSTP_0001131000.1"/>
    </source>
</evidence>
<dbReference type="Proteomes" id="UP000035681">
    <property type="component" value="Unplaced"/>
</dbReference>
<dbReference type="AlphaFoldDB" id="A0A0K0EPC6"/>
<evidence type="ECO:0000256" key="1">
    <source>
        <dbReference type="SAM" id="MobiDB-lite"/>
    </source>
</evidence>
<keyword evidence="2" id="KW-0472">Membrane</keyword>
<feature type="transmembrane region" description="Helical" evidence="2">
    <location>
        <begin position="12"/>
        <end position="28"/>
    </location>
</feature>